<dbReference type="EMBL" id="LUTY01000284">
    <property type="protein sequence ID" value="OAD23578.1"/>
    <property type="molecule type" value="Genomic_DNA"/>
</dbReference>
<name>A0A0A6NZP5_9GAMM</name>
<dbReference type="GO" id="GO:0005524">
    <property type="term" value="F:ATP binding"/>
    <property type="evidence" value="ECO:0007669"/>
    <property type="project" value="InterPro"/>
</dbReference>
<organism evidence="1 2">
    <name type="scientific">Candidatus Thiomargarita nelsonii</name>
    <dbReference type="NCBI Taxonomy" id="1003181"/>
    <lineage>
        <taxon>Bacteria</taxon>
        <taxon>Pseudomonadati</taxon>
        <taxon>Pseudomonadota</taxon>
        <taxon>Gammaproteobacteria</taxon>
        <taxon>Thiotrichales</taxon>
        <taxon>Thiotrichaceae</taxon>
        <taxon>Thiomargarita</taxon>
    </lineage>
</organism>
<feature type="non-terminal residue" evidence="1">
    <location>
        <position position="1"/>
    </location>
</feature>
<gene>
    <name evidence="1" type="ORF">THIOM_000588</name>
</gene>
<dbReference type="GO" id="GO:0006298">
    <property type="term" value="P:mismatch repair"/>
    <property type="evidence" value="ECO:0007669"/>
    <property type="project" value="InterPro"/>
</dbReference>
<reference evidence="1 2" key="1">
    <citation type="submission" date="2016-05" db="EMBL/GenBank/DDBJ databases">
        <title>Single-cell genome of chain-forming Candidatus Thiomargarita nelsonii and comparison to other large sulfur-oxidizing bacteria.</title>
        <authorList>
            <person name="Winkel M."/>
            <person name="Salman V."/>
            <person name="Woyke T."/>
            <person name="Schulz-Vogt H."/>
            <person name="Richter M."/>
            <person name="Flood B."/>
            <person name="Bailey J."/>
            <person name="Amann R."/>
            <person name="Mussmann M."/>
        </authorList>
    </citation>
    <scope>NUCLEOTIDE SEQUENCE [LARGE SCALE GENOMIC DNA]</scope>
    <source>
        <strain evidence="1 2">THI036</strain>
    </source>
</reference>
<dbReference type="SUPFAM" id="SSF55271">
    <property type="entry name" value="DNA repair protein MutS, domain I"/>
    <property type="match status" value="1"/>
</dbReference>
<dbReference type="GO" id="GO:0030983">
    <property type="term" value="F:mismatched DNA binding"/>
    <property type="evidence" value="ECO:0007669"/>
    <property type="project" value="InterPro"/>
</dbReference>
<keyword evidence="2" id="KW-1185">Reference proteome</keyword>
<evidence type="ECO:0000313" key="2">
    <source>
        <dbReference type="Proteomes" id="UP000076962"/>
    </source>
</evidence>
<comment type="caution">
    <text evidence="1">The sequence shown here is derived from an EMBL/GenBank/DDBJ whole genome shotgun (WGS) entry which is preliminary data.</text>
</comment>
<dbReference type="InterPro" id="IPR016151">
    <property type="entry name" value="DNA_mismatch_repair_MutS_N"/>
</dbReference>
<sequence>ALRQRFNWLDEYFYWCEVPIFRKEKRLIEIGGNIVKKTILRKKGTRINKVVYRCPTPRHATRFAQQSVWFMGHLPGHILMIQLGGFWQISFTPFCSYRFPHRDLAKLKPLLWESGFSVAWIEETGRQLSRITERALTYRWD</sequence>
<dbReference type="AlphaFoldDB" id="A0A0A6NZP5"/>
<evidence type="ECO:0000313" key="1">
    <source>
        <dbReference type="EMBL" id="OAD23578.1"/>
    </source>
</evidence>
<accession>A0A0A6NZP5</accession>
<dbReference type="Proteomes" id="UP000076962">
    <property type="component" value="Unassembled WGS sequence"/>
</dbReference>
<proteinExistence type="predicted"/>
<protein>
    <submittedName>
        <fullName evidence="1">Uncharacterized protein</fullName>
    </submittedName>
</protein>